<name>A0A1E1MW96_RHYSE</name>
<sequence>MSLTCSIPISTIMTATAKSIIIAQRVLREISLLLACELDAVHTKARLGMITTKERFSESRDSPSILKSRLNMKFSVRDSWRPMEWKCNNIRLQALESYSSLVTSVAFPPNSTQVVLSSYDLDHTAKGYSDQRLIVDARRLFSLSHVRGFFYW</sequence>
<reference evidence="2" key="1">
    <citation type="submission" date="2016-03" db="EMBL/GenBank/DDBJ databases">
        <authorList>
            <person name="Guldener U."/>
        </authorList>
    </citation>
    <scope>NUCLEOTIDE SEQUENCE [LARGE SCALE GENOMIC DNA]</scope>
</reference>
<keyword evidence="2" id="KW-1185">Reference proteome</keyword>
<evidence type="ECO:0000313" key="1">
    <source>
        <dbReference type="EMBL" id="CZT53344.1"/>
    </source>
</evidence>
<proteinExistence type="predicted"/>
<gene>
    <name evidence="1" type="ORF">RSE6_14839</name>
</gene>
<dbReference type="AlphaFoldDB" id="A0A1E1MW96"/>
<dbReference type="EMBL" id="FJVC01000726">
    <property type="protein sequence ID" value="CZT53344.1"/>
    <property type="molecule type" value="Genomic_DNA"/>
</dbReference>
<organism evidence="1 2">
    <name type="scientific">Rhynchosporium secalis</name>
    <name type="common">Barley scald fungus</name>
    <dbReference type="NCBI Taxonomy" id="38038"/>
    <lineage>
        <taxon>Eukaryota</taxon>
        <taxon>Fungi</taxon>
        <taxon>Dikarya</taxon>
        <taxon>Ascomycota</taxon>
        <taxon>Pezizomycotina</taxon>
        <taxon>Leotiomycetes</taxon>
        <taxon>Helotiales</taxon>
        <taxon>Ploettnerulaceae</taxon>
        <taxon>Rhynchosporium</taxon>
    </lineage>
</organism>
<protein>
    <submittedName>
        <fullName evidence="1">Uncharacterized protein</fullName>
    </submittedName>
</protein>
<accession>A0A1E1MW96</accession>
<evidence type="ECO:0000313" key="2">
    <source>
        <dbReference type="Proteomes" id="UP000177625"/>
    </source>
</evidence>
<dbReference type="Proteomes" id="UP000177625">
    <property type="component" value="Unassembled WGS sequence"/>
</dbReference>